<dbReference type="PRINTS" id="PR00260">
    <property type="entry name" value="CHEMTRNSDUCR"/>
</dbReference>
<keyword evidence="9" id="KW-1185">Reference proteome</keyword>
<evidence type="ECO:0000259" key="7">
    <source>
        <dbReference type="PROSITE" id="PS50111"/>
    </source>
</evidence>
<dbReference type="GO" id="GO:0007165">
    <property type="term" value="P:signal transduction"/>
    <property type="evidence" value="ECO:0007669"/>
    <property type="project" value="UniProtKB-KW"/>
</dbReference>
<dbReference type="InterPro" id="IPR004090">
    <property type="entry name" value="Chemotax_Me-accpt_rcpt"/>
</dbReference>
<evidence type="ECO:0000256" key="6">
    <source>
        <dbReference type="SAM" id="Phobius"/>
    </source>
</evidence>
<dbReference type="SUPFAM" id="SSF58104">
    <property type="entry name" value="Methyl-accepting chemotaxis protein (MCP) signaling domain"/>
    <property type="match status" value="1"/>
</dbReference>
<accession>A0A3A3FFE5</accession>
<reference evidence="9" key="1">
    <citation type="submission" date="2018-09" db="EMBL/GenBank/DDBJ databases">
        <authorList>
            <person name="Zhu H."/>
        </authorList>
    </citation>
    <scope>NUCLEOTIDE SEQUENCE [LARGE SCALE GENOMIC DNA]</scope>
    <source>
        <strain evidence="9">K1R23-30</strain>
    </source>
</reference>
<feature type="coiled-coil region" evidence="5">
    <location>
        <begin position="464"/>
        <end position="502"/>
    </location>
</feature>
<evidence type="ECO:0000256" key="2">
    <source>
        <dbReference type="ARBA" id="ARBA00022481"/>
    </source>
</evidence>
<dbReference type="AlphaFoldDB" id="A0A3A3FFE5"/>
<dbReference type="GO" id="GO:0005886">
    <property type="term" value="C:plasma membrane"/>
    <property type="evidence" value="ECO:0007669"/>
    <property type="project" value="TreeGrafter"/>
</dbReference>
<evidence type="ECO:0000313" key="8">
    <source>
        <dbReference type="EMBL" id="RJF91767.1"/>
    </source>
</evidence>
<proteinExistence type="inferred from homology"/>
<dbReference type="CDD" id="cd11386">
    <property type="entry name" value="MCP_signal"/>
    <property type="match status" value="1"/>
</dbReference>
<dbReference type="Proteomes" id="UP000265955">
    <property type="component" value="Unassembled WGS sequence"/>
</dbReference>
<keyword evidence="5" id="KW-0175">Coiled coil</keyword>
<protein>
    <submittedName>
        <fullName evidence="8">Chemotaxis protein</fullName>
    </submittedName>
</protein>
<name>A0A3A3FFE5_9BURK</name>
<dbReference type="PANTHER" id="PTHR43531">
    <property type="entry name" value="PROTEIN ICFG"/>
    <property type="match status" value="1"/>
</dbReference>
<organism evidence="8 9">
    <name type="scientific">Noviherbaspirillum saxi</name>
    <dbReference type="NCBI Taxonomy" id="2320863"/>
    <lineage>
        <taxon>Bacteria</taxon>
        <taxon>Pseudomonadati</taxon>
        <taxon>Pseudomonadota</taxon>
        <taxon>Betaproteobacteria</taxon>
        <taxon>Burkholderiales</taxon>
        <taxon>Oxalobacteraceae</taxon>
        <taxon>Noviherbaspirillum</taxon>
    </lineage>
</organism>
<dbReference type="PROSITE" id="PS50111">
    <property type="entry name" value="CHEMOTAXIS_TRANSDUC_2"/>
    <property type="match status" value="1"/>
</dbReference>
<dbReference type="InterPro" id="IPR051310">
    <property type="entry name" value="MCP_chemotaxis"/>
</dbReference>
<dbReference type="GO" id="GO:0006935">
    <property type="term" value="P:chemotaxis"/>
    <property type="evidence" value="ECO:0007669"/>
    <property type="project" value="InterPro"/>
</dbReference>
<sequence length="541" mass="57636">MKLKTKLVLSMGLCFSLFILALAVALISTLNTKSRFETFLDKDQAILQAATTMYAQGLQMGQALRNIVMDPANKTAYKNLDDASKEFKQAHELALSLAESEPAVQAMLKEVGAIRERQKPIQETIVALAASDQAAAIAMISKDETPVWRQMRTRLIDFAKAKNAAVAETKSSMVAFTERMVSISVILTLFAVLLGAGMMTWLIRNVMKQLGGEPDYAVRIASDISTGDFSTAVSIRDDDRSSVLFAMSAMRQKLSQTLADIKRSAETIDVGSREIATGNADLSARTEAQAASLEETASSMEEMTGTVQQNAENARQANQLAENASSVAEKGGQVVTQVIDTMGSIKESSRKVVDIISVIDGIAFQTNILALNAAVEAARAGEQGRGFAVVAAEVRALAHRSAGAAKEIKTLIGDSVDRIENGSVLVSQAGQTMEEIVISVRQLTHIINEIAAASDEQSAGIAQINQAISQMDNATQQNAALVEQAAAAAQSMQDQAAILNRAVALFKLASSAATMDSLHSGGGSNSARPIAYKANRHLRLN</sequence>
<feature type="transmembrane region" description="Helical" evidence="6">
    <location>
        <begin position="180"/>
        <end position="203"/>
    </location>
</feature>
<dbReference type="InterPro" id="IPR004089">
    <property type="entry name" value="MCPsignal_dom"/>
</dbReference>
<dbReference type="Gene3D" id="1.10.287.950">
    <property type="entry name" value="Methyl-accepting chemotaxis protein"/>
    <property type="match status" value="1"/>
</dbReference>
<evidence type="ECO:0000313" key="9">
    <source>
        <dbReference type="Proteomes" id="UP000265955"/>
    </source>
</evidence>
<feature type="domain" description="Methyl-accepting transducer" evidence="7">
    <location>
        <begin position="264"/>
        <end position="493"/>
    </location>
</feature>
<evidence type="ECO:0000256" key="4">
    <source>
        <dbReference type="PROSITE-ProRule" id="PRU00284"/>
    </source>
</evidence>
<evidence type="ECO:0000256" key="3">
    <source>
        <dbReference type="ARBA" id="ARBA00029447"/>
    </source>
</evidence>
<keyword evidence="4" id="KW-0807">Transducer</keyword>
<dbReference type="GO" id="GO:0004888">
    <property type="term" value="F:transmembrane signaling receptor activity"/>
    <property type="evidence" value="ECO:0007669"/>
    <property type="project" value="InterPro"/>
</dbReference>
<dbReference type="RefSeq" id="WP_119771665.1">
    <property type="nucleotide sequence ID" value="NZ_QYUO01000003.1"/>
</dbReference>
<dbReference type="Pfam" id="PF00015">
    <property type="entry name" value="MCPsignal"/>
    <property type="match status" value="1"/>
</dbReference>
<dbReference type="OrthoDB" id="9177860at2"/>
<dbReference type="EMBL" id="QYUO01000003">
    <property type="protein sequence ID" value="RJF91767.1"/>
    <property type="molecule type" value="Genomic_DNA"/>
</dbReference>
<evidence type="ECO:0000256" key="5">
    <source>
        <dbReference type="SAM" id="Coils"/>
    </source>
</evidence>
<dbReference type="PANTHER" id="PTHR43531:SF14">
    <property type="entry name" value="METHYL-ACCEPTING CHEMOTAXIS PROTEIN I-RELATED"/>
    <property type="match status" value="1"/>
</dbReference>
<comment type="subcellular location">
    <subcellularLocation>
        <location evidence="1">Membrane</location>
    </subcellularLocation>
</comment>
<gene>
    <name evidence="8" type="ORF">D3871_24050</name>
</gene>
<keyword evidence="6" id="KW-0472">Membrane</keyword>
<comment type="similarity">
    <text evidence="3">Belongs to the methyl-accepting chemotaxis (MCP) protein family.</text>
</comment>
<keyword evidence="2" id="KW-0488">Methylation</keyword>
<evidence type="ECO:0000256" key="1">
    <source>
        <dbReference type="ARBA" id="ARBA00004370"/>
    </source>
</evidence>
<keyword evidence="6" id="KW-1133">Transmembrane helix</keyword>
<dbReference type="FunFam" id="1.10.287.950:FF:000001">
    <property type="entry name" value="Methyl-accepting chemotaxis sensory transducer"/>
    <property type="match status" value="1"/>
</dbReference>
<keyword evidence="6" id="KW-0812">Transmembrane</keyword>
<comment type="caution">
    <text evidence="8">The sequence shown here is derived from an EMBL/GenBank/DDBJ whole genome shotgun (WGS) entry which is preliminary data.</text>
</comment>
<dbReference type="SMART" id="SM00283">
    <property type="entry name" value="MA"/>
    <property type="match status" value="1"/>
</dbReference>